<dbReference type="Gene3D" id="3.40.1790.10">
    <property type="entry name" value="Indigoidine synthase domain"/>
    <property type="match status" value="1"/>
</dbReference>
<dbReference type="InterPro" id="IPR007342">
    <property type="entry name" value="PsuG"/>
</dbReference>
<feature type="binding site" evidence="6">
    <location>
        <position position="89"/>
    </location>
    <ligand>
        <name>substrate</name>
    </ligand>
</feature>
<feature type="active site" description="Proton donor" evidence="6">
    <location>
        <position position="28"/>
    </location>
</feature>
<keyword evidence="2 6" id="KW-0378">Hydrolase</keyword>
<comment type="function">
    <text evidence="6">Catalyzes the reversible cleavage of pseudouridine 5'-phosphate (PsiMP) to ribose 5-phosphate and uracil. Functions biologically in the cleavage direction, as part of a pseudouridine degradation pathway.</text>
</comment>
<name>A0ABS3J7I8_9HYPH</name>
<feature type="active site" description="Nucleophile" evidence="6">
    <location>
        <position position="162"/>
    </location>
</feature>
<dbReference type="Proteomes" id="UP000664288">
    <property type="component" value="Unassembled WGS sequence"/>
</dbReference>
<evidence type="ECO:0000313" key="8">
    <source>
        <dbReference type="Proteomes" id="UP000664288"/>
    </source>
</evidence>
<gene>
    <name evidence="6" type="primary">psuG</name>
    <name evidence="7" type="ORF">J1C47_18525</name>
</gene>
<dbReference type="RefSeq" id="WP_207352274.1">
    <property type="nucleotide sequence ID" value="NZ_JAFMPY010000023.1"/>
</dbReference>
<feature type="binding site" evidence="6">
    <location>
        <position position="109"/>
    </location>
    <ligand>
        <name>substrate</name>
    </ligand>
</feature>
<dbReference type="HAMAP" id="MF_01876">
    <property type="entry name" value="PsiMP_glycosidase"/>
    <property type="match status" value="1"/>
</dbReference>
<dbReference type="EMBL" id="JAFMPY010000023">
    <property type="protein sequence ID" value="MBO0905644.1"/>
    <property type="molecule type" value="Genomic_DNA"/>
</dbReference>
<feature type="binding site" evidence="6">
    <location>
        <begin position="143"/>
        <end position="145"/>
    </location>
    <ligand>
        <name>substrate</name>
    </ligand>
</feature>
<comment type="catalytic activity">
    <reaction evidence="6">
        <text>D-ribose 5-phosphate + uracil = psi-UMP + H2O</text>
        <dbReference type="Rhea" id="RHEA:18337"/>
        <dbReference type="ChEBI" id="CHEBI:15377"/>
        <dbReference type="ChEBI" id="CHEBI:17568"/>
        <dbReference type="ChEBI" id="CHEBI:58380"/>
        <dbReference type="ChEBI" id="CHEBI:78346"/>
        <dbReference type="EC" id="4.2.1.70"/>
    </reaction>
</comment>
<dbReference type="SUPFAM" id="SSF110581">
    <property type="entry name" value="Indigoidine synthase A-like"/>
    <property type="match status" value="1"/>
</dbReference>
<evidence type="ECO:0000256" key="5">
    <source>
        <dbReference type="ARBA" id="ARBA00023295"/>
    </source>
</evidence>
<dbReference type="PANTHER" id="PTHR42909">
    <property type="entry name" value="ZGC:136858"/>
    <property type="match status" value="1"/>
</dbReference>
<dbReference type="EC" id="4.2.1.70" evidence="6"/>
<comment type="caution">
    <text evidence="7">The sequence shown here is derived from an EMBL/GenBank/DDBJ whole genome shotgun (WGS) entry which is preliminary data.</text>
</comment>
<keyword evidence="8" id="KW-1185">Reference proteome</keyword>
<evidence type="ECO:0000313" key="7">
    <source>
        <dbReference type="EMBL" id="MBO0905644.1"/>
    </source>
</evidence>
<reference evidence="7 8" key="1">
    <citation type="submission" date="2021-03" db="EMBL/GenBank/DDBJ databases">
        <title>Whole genome sequence of Jiella sp. MQZ13P-4.</title>
        <authorList>
            <person name="Tuo L."/>
        </authorList>
    </citation>
    <scope>NUCLEOTIDE SEQUENCE [LARGE SCALE GENOMIC DNA]</scope>
    <source>
        <strain evidence="7 8">MQZ13P-4</strain>
    </source>
</reference>
<keyword evidence="1 6" id="KW-0479">Metal-binding</keyword>
<organism evidence="7 8">
    <name type="scientific">Jiella sonneratiae</name>
    <dbReference type="NCBI Taxonomy" id="2816856"/>
    <lineage>
        <taxon>Bacteria</taxon>
        <taxon>Pseudomonadati</taxon>
        <taxon>Pseudomonadota</taxon>
        <taxon>Alphaproteobacteria</taxon>
        <taxon>Hyphomicrobiales</taxon>
        <taxon>Aurantimonadaceae</taxon>
        <taxon>Jiella</taxon>
    </lineage>
</organism>
<comment type="cofactor">
    <cofactor evidence="6">
        <name>Mn(2+)</name>
        <dbReference type="ChEBI" id="CHEBI:29035"/>
    </cofactor>
    <text evidence="6">Binds 1 Mn(2+) ion per subunit.</text>
</comment>
<protein>
    <recommendedName>
        <fullName evidence="6">Pseudouridine-5'-phosphate glycosidase</fullName>
        <shortName evidence="6">PsiMP glycosidase</shortName>
        <ecNumber evidence="6">4.2.1.70</ecNumber>
    </recommendedName>
</protein>
<evidence type="ECO:0000256" key="4">
    <source>
        <dbReference type="ARBA" id="ARBA00023239"/>
    </source>
</evidence>
<comment type="subunit">
    <text evidence="6">Homotrimer.</text>
</comment>
<evidence type="ECO:0000256" key="2">
    <source>
        <dbReference type="ARBA" id="ARBA00022801"/>
    </source>
</evidence>
<dbReference type="Pfam" id="PF04227">
    <property type="entry name" value="Indigoidine_A"/>
    <property type="match status" value="1"/>
</dbReference>
<feature type="binding site" evidence="6">
    <location>
        <position position="141"/>
    </location>
    <ligand>
        <name>Mn(2+)</name>
        <dbReference type="ChEBI" id="CHEBI:29035"/>
    </ligand>
</feature>
<comment type="similarity">
    <text evidence="6">Belongs to the pseudouridine-5'-phosphate glycosidase family.</text>
</comment>
<sequence>MAADNQRFILSPAVRAAKADGRPLVALESTIVTHGMPYPENLATALSVEAAVRESGAEPATIAVIDGILRVGLSEAELSGLAQASGVMKLSRADLAYAVALERTGSTTVAATMIAAAAAGISVFATGGIGGVHRGGEASLDVSADLEELARTRVIVVSAGAKAILDIGRTLEYLETKGVPVVGYRSDELPAFWSRESGHPAPLRLDGAAEIAAFQKARDELSIGGGMLIANPIDASHAIGRDIIEGWISLALADAAAGGVSGKAVTPFLLSRIVELSGGRSLAANIALIRSNARLAGEIAVALAGA</sequence>
<accession>A0ABS3J7I8</accession>
<keyword evidence="3 6" id="KW-0464">Manganese</keyword>
<proteinExistence type="inferred from homology"/>
<evidence type="ECO:0000256" key="1">
    <source>
        <dbReference type="ARBA" id="ARBA00022723"/>
    </source>
</evidence>
<dbReference type="GO" id="GO:0016798">
    <property type="term" value="F:hydrolase activity, acting on glycosyl bonds"/>
    <property type="evidence" value="ECO:0007669"/>
    <property type="project" value="UniProtKB-KW"/>
</dbReference>
<evidence type="ECO:0000256" key="3">
    <source>
        <dbReference type="ARBA" id="ARBA00023211"/>
    </source>
</evidence>
<evidence type="ECO:0000256" key="6">
    <source>
        <dbReference type="HAMAP-Rule" id="MF_01876"/>
    </source>
</evidence>
<dbReference type="InterPro" id="IPR022830">
    <property type="entry name" value="Indigdn_synthA-like"/>
</dbReference>
<keyword evidence="4 6" id="KW-0456">Lyase</keyword>
<dbReference type="PANTHER" id="PTHR42909:SF1">
    <property type="entry name" value="CARBOHYDRATE KINASE PFKB DOMAIN-CONTAINING PROTEIN"/>
    <property type="match status" value="1"/>
</dbReference>
<keyword evidence="5 6" id="KW-0326">Glycosidase</keyword>